<proteinExistence type="predicted"/>
<organism evidence="1 3">
    <name type="scientific">Rotaria magnacalcarata</name>
    <dbReference type="NCBI Taxonomy" id="392030"/>
    <lineage>
        <taxon>Eukaryota</taxon>
        <taxon>Metazoa</taxon>
        <taxon>Spiralia</taxon>
        <taxon>Gnathifera</taxon>
        <taxon>Rotifera</taxon>
        <taxon>Eurotatoria</taxon>
        <taxon>Bdelloidea</taxon>
        <taxon>Philodinida</taxon>
        <taxon>Philodinidae</taxon>
        <taxon>Rotaria</taxon>
    </lineage>
</organism>
<dbReference type="Proteomes" id="UP000663866">
    <property type="component" value="Unassembled WGS sequence"/>
</dbReference>
<accession>A0A820UBC9</accession>
<evidence type="ECO:0000313" key="2">
    <source>
        <dbReference type="EMBL" id="CAF4616138.1"/>
    </source>
</evidence>
<keyword evidence="3" id="KW-1185">Reference proteome</keyword>
<protein>
    <submittedName>
        <fullName evidence="1">Uncharacterized protein</fullName>
    </submittedName>
</protein>
<feature type="non-terminal residue" evidence="1">
    <location>
        <position position="1"/>
    </location>
</feature>
<comment type="caution">
    <text evidence="1">The sequence shown here is derived from an EMBL/GenBank/DDBJ whole genome shotgun (WGS) entry which is preliminary data.</text>
</comment>
<dbReference type="AlphaFoldDB" id="A0A820UBC9"/>
<reference evidence="1" key="1">
    <citation type="submission" date="2021-02" db="EMBL/GenBank/DDBJ databases">
        <authorList>
            <person name="Nowell W R."/>
        </authorList>
    </citation>
    <scope>NUCLEOTIDE SEQUENCE</scope>
</reference>
<evidence type="ECO:0000313" key="3">
    <source>
        <dbReference type="Proteomes" id="UP000663866"/>
    </source>
</evidence>
<name>A0A820UBC9_9BILA</name>
<gene>
    <name evidence="1" type="ORF">OVN521_LOCUS39550</name>
    <name evidence="2" type="ORF">OVN521_LOCUS45732</name>
</gene>
<dbReference type="EMBL" id="CAJOBG010076672">
    <property type="protein sequence ID" value="CAF4616138.1"/>
    <property type="molecule type" value="Genomic_DNA"/>
</dbReference>
<sequence length="42" mass="4841">TQNNPEASQLDEVYNRAEKVLYSAQNLSRHINRQLKLTLATI</sequence>
<evidence type="ECO:0000313" key="1">
    <source>
        <dbReference type="EMBL" id="CAF4479920.1"/>
    </source>
</evidence>
<dbReference type="EMBL" id="CAJOBG010050395">
    <property type="protein sequence ID" value="CAF4479920.1"/>
    <property type="molecule type" value="Genomic_DNA"/>
</dbReference>